<organism evidence="2 3">
    <name type="scientific">Prevotella disiens DNF00882</name>
    <dbReference type="NCBI Taxonomy" id="1401075"/>
    <lineage>
        <taxon>Bacteria</taxon>
        <taxon>Pseudomonadati</taxon>
        <taxon>Bacteroidota</taxon>
        <taxon>Bacteroidia</taxon>
        <taxon>Bacteroidales</taxon>
        <taxon>Prevotellaceae</taxon>
        <taxon>Prevotella</taxon>
    </lineage>
</organism>
<evidence type="ECO:0000313" key="2">
    <source>
        <dbReference type="EMBL" id="KGF50248.1"/>
    </source>
</evidence>
<evidence type="ECO:0008006" key="4">
    <source>
        <dbReference type="Google" id="ProtNLM"/>
    </source>
</evidence>
<dbReference type="Proteomes" id="UP000029538">
    <property type="component" value="Unassembled WGS sequence"/>
</dbReference>
<dbReference type="RefSeq" id="WP_021670209.1">
    <property type="nucleotide sequence ID" value="NZ_JRNR01000006.1"/>
</dbReference>
<feature type="signal peptide" evidence="1">
    <location>
        <begin position="1"/>
        <end position="22"/>
    </location>
</feature>
<reference evidence="2 3" key="1">
    <citation type="submission" date="2014-07" db="EMBL/GenBank/DDBJ databases">
        <authorList>
            <person name="McCorrison J."/>
            <person name="Sanka R."/>
            <person name="Torralba M."/>
            <person name="Gillis M."/>
            <person name="Haft D.H."/>
            <person name="Methe B."/>
            <person name="Sutton G."/>
            <person name="Nelson K.E."/>
        </authorList>
    </citation>
    <scope>NUCLEOTIDE SEQUENCE [LARGE SCALE GENOMIC DNA]</scope>
    <source>
        <strain evidence="2 3">DNF00882</strain>
    </source>
</reference>
<dbReference type="GeneID" id="91081917"/>
<comment type="caution">
    <text evidence="2">The sequence shown here is derived from an EMBL/GenBank/DDBJ whole genome shotgun (WGS) entry which is preliminary data.</text>
</comment>
<protein>
    <recommendedName>
        <fullName evidence="4">Lipocalin-like domain-containing protein</fullName>
    </recommendedName>
</protein>
<keyword evidence="1" id="KW-0732">Signal</keyword>
<sequence length="149" mass="16878">MKKKIIFGLALIAMVLSFTSCNKDNDEIVETNALVHTTWSYEKSNFNLQGNLKRWGSLQFQTNKDVVVTAGYEYQGEQDNFGNYHGAYNRNETSLHGIYEYKAPNLTITLNAEDGQPAKTLKYIVDEKAKTILPVSNANSSDEVVYRKK</sequence>
<accession>A0A096AT41</accession>
<feature type="chain" id="PRO_5001925024" description="Lipocalin-like domain-containing protein" evidence="1">
    <location>
        <begin position="23"/>
        <end position="149"/>
    </location>
</feature>
<dbReference type="PROSITE" id="PS51257">
    <property type="entry name" value="PROKAR_LIPOPROTEIN"/>
    <property type="match status" value="1"/>
</dbReference>
<proteinExistence type="predicted"/>
<gene>
    <name evidence="2" type="ORF">HMPREF0654_01955</name>
</gene>
<evidence type="ECO:0000256" key="1">
    <source>
        <dbReference type="SAM" id="SignalP"/>
    </source>
</evidence>
<name>A0A096AT41_9BACT</name>
<dbReference type="EMBL" id="JRNR01000006">
    <property type="protein sequence ID" value="KGF50248.1"/>
    <property type="molecule type" value="Genomic_DNA"/>
</dbReference>
<evidence type="ECO:0000313" key="3">
    <source>
        <dbReference type="Proteomes" id="UP000029538"/>
    </source>
</evidence>
<dbReference type="AlphaFoldDB" id="A0A096AT41"/>